<keyword evidence="3" id="KW-0809">Transit peptide</keyword>
<dbReference type="Pfam" id="PF00312">
    <property type="entry name" value="Ribosomal_S15"/>
    <property type="match status" value="1"/>
</dbReference>
<evidence type="ECO:0000256" key="3">
    <source>
        <dbReference type="ARBA" id="ARBA00022946"/>
    </source>
</evidence>
<sequence>MYYRIVPVIKPLTADSSQKCANFLNLLGVQTRAYKAAVNIEWVPPPKVSCLDPTKSGDRGTLPQVDLNRPRFRFSRVKPQVQFTERDDVPPEIRQLASIKFASFKEQIQLVKQDALAKVQRHVFDTASLESAIACLTIKIRNQQRHVKGCKRDVMSRVVCKENIEKRNSLLKHLRAMDYKRFEWLLEKLDLVYHPLPNPIVPVTRVGSVTKLASIYCDKVRAERLEAYKKELEAEKAKFVEEKANLQKWIEEEERELELVVAAILLIIQLIMLYKYTVSG</sequence>
<evidence type="ECO:0000256" key="7">
    <source>
        <dbReference type="ARBA" id="ARBA00035249"/>
    </source>
</evidence>
<accession>A0A4Y7LYX2</accession>
<keyword evidence="10" id="KW-0175">Coiled coil</keyword>
<dbReference type="GO" id="GO:0003723">
    <property type="term" value="F:RNA binding"/>
    <property type="evidence" value="ECO:0007669"/>
    <property type="project" value="TreeGrafter"/>
</dbReference>
<dbReference type="InterPro" id="IPR052137">
    <property type="entry name" value="uS15_ribosomal"/>
</dbReference>
<evidence type="ECO:0000256" key="2">
    <source>
        <dbReference type="ARBA" id="ARBA00008434"/>
    </source>
</evidence>
<dbReference type="GO" id="GO:0003735">
    <property type="term" value="F:structural constituent of ribosome"/>
    <property type="evidence" value="ECO:0007669"/>
    <property type="project" value="InterPro"/>
</dbReference>
<feature type="coiled-coil region" evidence="10">
    <location>
        <begin position="222"/>
        <end position="256"/>
    </location>
</feature>
<dbReference type="AlphaFoldDB" id="A0A4Y7LYX2"/>
<dbReference type="GO" id="GO:0032543">
    <property type="term" value="P:mitochondrial translation"/>
    <property type="evidence" value="ECO:0007669"/>
    <property type="project" value="TreeGrafter"/>
</dbReference>
<evidence type="ECO:0000256" key="4">
    <source>
        <dbReference type="ARBA" id="ARBA00022980"/>
    </source>
</evidence>
<keyword evidence="5" id="KW-0496">Mitochondrion</keyword>
<evidence type="ECO:0000256" key="5">
    <source>
        <dbReference type="ARBA" id="ARBA00023128"/>
    </source>
</evidence>
<keyword evidence="4 9" id="KW-0689">Ribosomal protein</keyword>
<name>A0A4Y7LYX2_9CRUS</name>
<dbReference type="PANTHER" id="PTHR46685">
    <property type="entry name" value="28S RIBOSOMAL PROTEIN S15, MITOCHONDRIAL"/>
    <property type="match status" value="1"/>
</dbReference>
<evidence type="ECO:0000256" key="1">
    <source>
        <dbReference type="ARBA" id="ARBA00004173"/>
    </source>
</evidence>
<organism evidence="11">
    <name type="scientific">Ceriodaphnia reticulata</name>
    <dbReference type="NCBI Taxonomy" id="302197"/>
    <lineage>
        <taxon>Eukaryota</taxon>
        <taxon>Metazoa</taxon>
        <taxon>Ecdysozoa</taxon>
        <taxon>Arthropoda</taxon>
        <taxon>Crustacea</taxon>
        <taxon>Branchiopoda</taxon>
        <taxon>Diplostraca</taxon>
        <taxon>Cladocera</taxon>
        <taxon>Anomopoda</taxon>
        <taxon>Daphniidae</taxon>
        <taxon>Ceriodaphnia</taxon>
    </lineage>
</organism>
<comment type="subcellular location">
    <subcellularLocation>
        <location evidence="1">Mitochondrion</location>
    </subcellularLocation>
</comment>
<dbReference type="InterPro" id="IPR009068">
    <property type="entry name" value="uS15_NS1_RNA-bd_sf"/>
</dbReference>
<reference evidence="11" key="1">
    <citation type="submission" date="2018-08" db="EMBL/GenBank/DDBJ databases">
        <authorList>
            <person name="Cornetti L."/>
        </authorList>
    </citation>
    <scope>NUCLEOTIDE SEQUENCE</scope>
    <source>
        <strain evidence="11">OM-SAIQ-clone2</strain>
    </source>
</reference>
<keyword evidence="6 9" id="KW-0687">Ribonucleoprotein</keyword>
<dbReference type="Gene3D" id="1.10.287.10">
    <property type="entry name" value="S15/NS1, RNA-binding"/>
    <property type="match status" value="1"/>
</dbReference>
<dbReference type="SUPFAM" id="SSF47060">
    <property type="entry name" value="S15/NS1 RNA-binding domain"/>
    <property type="match status" value="1"/>
</dbReference>
<dbReference type="PANTHER" id="PTHR46685:SF1">
    <property type="entry name" value="SMALL RIBOSOMAL SUBUNIT PROTEIN US15M"/>
    <property type="match status" value="1"/>
</dbReference>
<dbReference type="GO" id="GO:0005763">
    <property type="term" value="C:mitochondrial small ribosomal subunit"/>
    <property type="evidence" value="ECO:0007669"/>
    <property type="project" value="TreeGrafter"/>
</dbReference>
<dbReference type="InterPro" id="IPR000589">
    <property type="entry name" value="Ribosomal_uS15"/>
</dbReference>
<dbReference type="SMART" id="SM01387">
    <property type="entry name" value="Ribosomal_S15"/>
    <property type="match status" value="1"/>
</dbReference>
<evidence type="ECO:0000256" key="10">
    <source>
        <dbReference type="SAM" id="Coils"/>
    </source>
</evidence>
<evidence type="ECO:0000256" key="8">
    <source>
        <dbReference type="ARBA" id="ARBA00035528"/>
    </source>
</evidence>
<proteinExistence type="evidence at transcript level"/>
<evidence type="ECO:0000256" key="6">
    <source>
        <dbReference type="ARBA" id="ARBA00023274"/>
    </source>
</evidence>
<evidence type="ECO:0000313" key="11">
    <source>
        <dbReference type="EMBL" id="SVE73052.1"/>
    </source>
</evidence>
<gene>
    <name evidence="11" type="primary">EOG090X09BQ</name>
</gene>
<protein>
    <recommendedName>
        <fullName evidence="7">Small ribosomal subunit protein uS15m</fullName>
    </recommendedName>
    <alternativeName>
        <fullName evidence="8">28S ribosomal protein S15, mitochondrial</fullName>
    </alternativeName>
</protein>
<comment type="similarity">
    <text evidence="2 9">Belongs to the universal ribosomal protein uS15 family.</text>
</comment>
<dbReference type="EMBL" id="LR003433">
    <property type="protein sequence ID" value="SVE73052.1"/>
    <property type="molecule type" value="mRNA"/>
</dbReference>
<evidence type="ECO:0000256" key="9">
    <source>
        <dbReference type="RuleBase" id="RU003919"/>
    </source>
</evidence>